<evidence type="ECO:0000313" key="1">
    <source>
        <dbReference type="EMBL" id="SDZ85583.1"/>
    </source>
</evidence>
<dbReference type="Gene3D" id="3.40.50.150">
    <property type="entry name" value="Vaccinia Virus protein VP39"/>
    <property type="match status" value="1"/>
</dbReference>
<dbReference type="RefSeq" id="WP_074671236.1">
    <property type="nucleotide sequence ID" value="NZ_FNQG01000003.1"/>
</dbReference>
<dbReference type="OrthoDB" id="1663459at2"/>
<dbReference type="AlphaFoldDB" id="A0A1H3WEQ2"/>
<dbReference type="EMBL" id="FNQG01000003">
    <property type="protein sequence ID" value="SDZ85583.1"/>
    <property type="molecule type" value="Genomic_DNA"/>
</dbReference>
<reference evidence="1 2" key="1">
    <citation type="submission" date="2016-10" db="EMBL/GenBank/DDBJ databases">
        <authorList>
            <person name="de Groot N.N."/>
        </authorList>
    </citation>
    <scope>NUCLEOTIDE SEQUENCE [LARGE SCALE GENOMIC DNA]</scope>
    <source>
        <strain evidence="1 2">DSM 2872</strain>
    </source>
</reference>
<sequence length="314" mass="36830">MPEKIKPELLQFLQPGELSLKILVVESLCYLPDLRRMFPCAKLYAVTADKDAMLDYQGLSVEFTELNYLDAPLPYPKEFFDYIISDLTLEQAGHPQDIAAGFSRFLKETGSFLTSFRNIRHWSQLTDLLAGHYYNVVARLFARQEFERLLYASYYKMVFMEPQKRPADEKTLQKLLAAGFDNEGDDINTEFYLVRADRSMPEMALLKSMYSKAERRQLSIYLHRIEYGVEPEQNCQEFWQFYRKTGLFADYTAAFIKQAVFHPKKFYRELLAHSPAERDEIGQMLQGARNNVTSEEEAAYLQELWQEWQGMQNE</sequence>
<organism evidence="1 2">
    <name type="scientific">Selenomonas ruminantium</name>
    <dbReference type="NCBI Taxonomy" id="971"/>
    <lineage>
        <taxon>Bacteria</taxon>
        <taxon>Bacillati</taxon>
        <taxon>Bacillota</taxon>
        <taxon>Negativicutes</taxon>
        <taxon>Selenomonadales</taxon>
        <taxon>Selenomonadaceae</taxon>
        <taxon>Selenomonas</taxon>
    </lineage>
</organism>
<dbReference type="Proteomes" id="UP000183469">
    <property type="component" value="Unassembled WGS sequence"/>
</dbReference>
<evidence type="ECO:0008006" key="3">
    <source>
        <dbReference type="Google" id="ProtNLM"/>
    </source>
</evidence>
<protein>
    <recommendedName>
        <fullName evidence="3">Methyltransferase domain-containing protein</fullName>
    </recommendedName>
</protein>
<evidence type="ECO:0000313" key="2">
    <source>
        <dbReference type="Proteomes" id="UP000183469"/>
    </source>
</evidence>
<dbReference type="InterPro" id="IPR029063">
    <property type="entry name" value="SAM-dependent_MTases_sf"/>
</dbReference>
<proteinExistence type="predicted"/>
<gene>
    <name evidence="1" type="ORF">SAMN05660648_00948</name>
</gene>
<name>A0A1H3WEQ2_SELRU</name>
<accession>A0A1H3WEQ2</accession>
<dbReference type="SUPFAM" id="SSF53335">
    <property type="entry name" value="S-adenosyl-L-methionine-dependent methyltransferases"/>
    <property type="match status" value="1"/>
</dbReference>